<accession>A0ABP7PEX4</accession>
<evidence type="ECO:0000313" key="3">
    <source>
        <dbReference type="EMBL" id="GAA3964435.1"/>
    </source>
</evidence>
<dbReference type="Gene3D" id="1.25.40.10">
    <property type="entry name" value="Tetratricopeptide repeat domain"/>
    <property type="match status" value="1"/>
</dbReference>
<evidence type="ECO:0000256" key="1">
    <source>
        <dbReference type="PROSITE-ProRule" id="PRU00339"/>
    </source>
</evidence>
<dbReference type="RefSeq" id="WP_344806415.1">
    <property type="nucleotide sequence ID" value="NZ_BAABBO010000010.1"/>
</dbReference>
<evidence type="ECO:0000256" key="2">
    <source>
        <dbReference type="SAM" id="SignalP"/>
    </source>
</evidence>
<name>A0ABP7PEX4_9GAMM</name>
<gene>
    <name evidence="3" type="ORF">GCM10022278_22750</name>
</gene>
<comment type="caution">
    <text evidence="3">The sequence shown here is derived from an EMBL/GenBank/DDBJ whole genome shotgun (WGS) entry which is preliminary data.</text>
</comment>
<dbReference type="PROSITE" id="PS51257">
    <property type="entry name" value="PROKAR_LIPOPROTEIN"/>
    <property type="match status" value="1"/>
</dbReference>
<feature type="signal peptide" evidence="2">
    <location>
        <begin position="1"/>
        <end position="32"/>
    </location>
</feature>
<reference evidence="4" key="1">
    <citation type="journal article" date="2019" name="Int. J. Syst. Evol. Microbiol.">
        <title>The Global Catalogue of Microorganisms (GCM) 10K type strain sequencing project: providing services to taxonomists for standard genome sequencing and annotation.</title>
        <authorList>
            <consortium name="The Broad Institute Genomics Platform"/>
            <consortium name="The Broad Institute Genome Sequencing Center for Infectious Disease"/>
            <person name="Wu L."/>
            <person name="Ma J."/>
        </authorList>
    </citation>
    <scope>NUCLEOTIDE SEQUENCE [LARGE SCALE GENOMIC DNA]</scope>
    <source>
        <strain evidence="4">JCM 17555</strain>
    </source>
</reference>
<dbReference type="EMBL" id="BAABBO010000010">
    <property type="protein sequence ID" value="GAA3964435.1"/>
    <property type="molecule type" value="Genomic_DNA"/>
</dbReference>
<dbReference type="PROSITE" id="PS50005">
    <property type="entry name" value="TPR"/>
    <property type="match status" value="1"/>
</dbReference>
<sequence>MLPHRSARQFSLRLPLAACCLLLALLSGCAQQTRPVLAPTNSADQPMGKYEPFNLGEKGEYEQKLAAMDLVAAQQQYAAALALMEDGDIEGAQSQLIALTREVPELSEPYVTLGLLVEQNGNIETTDTSETREQQAQQWYERALRANRREDRAHHQLAVLARKRGDFETAERHYQAALEIQPDQPLYHRNIGILYDIYLGKPAVALEQYETYLDLVGEDEQVSLWIVDLKSRMESGS</sequence>
<feature type="chain" id="PRO_5046178516" description="Tetratricopeptide repeat protein" evidence="2">
    <location>
        <begin position="33"/>
        <end position="237"/>
    </location>
</feature>
<evidence type="ECO:0008006" key="5">
    <source>
        <dbReference type="Google" id="ProtNLM"/>
    </source>
</evidence>
<dbReference type="Pfam" id="PF13424">
    <property type="entry name" value="TPR_12"/>
    <property type="match status" value="1"/>
</dbReference>
<dbReference type="SMART" id="SM00028">
    <property type="entry name" value="TPR"/>
    <property type="match status" value="1"/>
</dbReference>
<dbReference type="InterPro" id="IPR019734">
    <property type="entry name" value="TPR_rpt"/>
</dbReference>
<protein>
    <recommendedName>
        <fullName evidence="5">Tetratricopeptide repeat protein</fullName>
    </recommendedName>
</protein>
<keyword evidence="2" id="KW-0732">Signal</keyword>
<feature type="repeat" description="TPR" evidence="1">
    <location>
        <begin position="151"/>
        <end position="184"/>
    </location>
</feature>
<dbReference type="InterPro" id="IPR011990">
    <property type="entry name" value="TPR-like_helical_dom_sf"/>
</dbReference>
<keyword evidence="1" id="KW-0802">TPR repeat</keyword>
<keyword evidence="4" id="KW-1185">Reference proteome</keyword>
<dbReference type="SUPFAM" id="SSF48452">
    <property type="entry name" value="TPR-like"/>
    <property type="match status" value="1"/>
</dbReference>
<evidence type="ECO:0000313" key="4">
    <source>
        <dbReference type="Proteomes" id="UP001501337"/>
    </source>
</evidence>
<dbReference type="Proteomes" id="UP001501337">
    <property type="component" value="Unassembled WGS sequence"/>
</dbReference>
<proteinExistence type="predicted"/>
<organism evidence="3 4">
    <name type="scientific">Allohahella marinimesophila</name>
    <dbReference type="NCBI Taxonomy" id="1054972"/>
    <lineage>
        <taxon>Bacteria</taxon>
        <taxon>Pseudomonadati</taxon>
        <taxon>Pseudomonadota</taxon>
        <taxon>Gammaproteobacteria</taxon>
        <taxon>Oceanospirillales</taxon>
        <taxon>Hahellaceae</taxon>
        <taxon>Allohahella</taxon>
    </lineage>
</organism>